<reference evidence="7" key="1">
    <citation type="submission" date="2023-02" db="EMBL/GenBank/DDBJ databases">
        <title>Description and genomic characterization of Salipiger bruguierae sp. nov., isolated from the sediment of mangrove plant Bruguiera sexangula.</title>
        <authorList>
            <person name="Long M."/>
        </authorList>
    </citation>
    <scope>NUCLEOTIDE SEQUENCE</scope>
    <source>
        <strain evidence="7">H15</strain>
    </source>
</reference>
<dbReference type="GO" id="GO:0005840">
    <property type="term" value="C:ribosome"/>
    <property type="evidence" value="ECO:0007669"/>
    <property type="project" value="UniProtKB-KW"/>
</dbReference>
<dbReference type="InterPro" id="IPR000182">
    <property type="entry name" value="GNAT_dom"/>
</dbReference>
<dbReference type="Pfam" id="PF00583">
    <property type="entry name" value="Acetyltransf_1"/>
    <property type="match status" value="1"/>
</dbReference>
<keyword evidence="2 5" id="KW-0963">Cytoplasm</keyword>
<name>A0AAU8ANI1_9RHOB</name>
<dbReference type="EMBL" id="CP123385">
    <property type="protein sequence ID" value="XCC96117.1"/>
    <property type="molecule type" value="Genomic_DNA"/>
</dbReference>
<comment type="catalytic activity">
    <reaction evidence="5">
        <text>N-terminal L-alanyl-[ribosomal protein bS18] + acetyl-CoA = N-terminal N(alpha)-acetyl-L-alanyl-[ribosomal protein bS18] + CoA + H(+)</text>
        <dbReference type="Rhea" id="RHEA:43756"/>
        <dbReference type="Rhea" id="RHEA-COMP:10676"/>
        <dbReference type="Rhea" id="RHEA-COMP:10677"/>
        <dbReference type="ChEBI" id="CHEBI:15378"/>
        <dbReference type="ChEBI" id="CHEBI:57287"/>
        <dbReference type="ChEBI" id="CHEBI:57288"/>
        <dbReference type="ChEBI" id="CHEBI:64718"/>
        <dbReference type="ChEBI" id="CHEBI:83683"/>
        <dbReference type="EC" id="2.3.1.266"/>
    </reaction>
</comment>
<evidence type="ECO:0000259" key="6">
    <source>
        <dbReference type="PROSITE" id="PS51186"/>
    </source>
</evidence>
<feature type="domain" description="N-acetyltransferase" evidence="6">
    <location>
        <begin position="1"/>
        <end position="139"/>
    </location>
</feature>
<dbReference type="AlphaFoldDB" id="A0AAU8ANI1"/>
<dbReference type="EC" id="2.3.1.266" evidence="5"/>
<comment type="similarity">
    <text evidence="1 5">Belongs to the acetyltransferase family. RimI subfamily.</text>
</comment>
<dbReference type="Gene3D" id="3.40.630.30">
    <property type="match status" value="1"/>
</dbReference>
<evidence type="ECO:0000256" key="2">
    <source>
        <dbReference type="ARBA" id="ARBA00022490"/>
    </source>
</evidence>
<accession>A0AAU8ANI1</accession>
<dbReference type="InterPro" id="IPR006464">
    <property type="entry name" value="AcTrfase_RimI/Ard1"/>
</dbReference>
<keyword evidence="4 7" id="KW-0012">Acyltransferase</keyword>
<evidence type="ECO:0000256" key="4">
    <source>
        <dbReference type="ARBA" id="ARBA00023315"/>
    </source>
</evidence>
<keyword evidence="3 7" id="KW-0808">Transferase</keyword>
<organism evidence="7">
    <name type="scientific">Alloyangia sp. H15</name>
    <dbReference type="NCBI Taxonomy" id="3029062"/>
    <lineage>
        <taxon>Bacteria</taxon>
        <taxon>Pseudomonadati</taxon>
        <taxon>Pseudomonadota</taxon>
        <taxon>Alphaproteobacteria</taxon>
        <taxon>Rhodobacterales</taxon>
        <taxon>Roseobacteraceae</taxon>
        <taxon>Alloyangia</taxon>
    </lineage>
</organism>
<keyword evidence="7" id="KW-0687">Ribonucleoprotein</keyword>
<comment type="subcellular location">
    <subcellularLocation>
        <location evidence="5">Cytoplasm</location>
    </subcellularLocation>
</comment>
<dbReference type="InterPro" id="IPR016181">
    <property type="entry name" value="Acyl_CoA_acyltransferase"/>
</dbReference>
<evidence type="ECO:0000256" key="5">
    <source>
        <dbReference type="RuleBase" id="RU363094"/>
    </source>
</evidence>
<dbReference type="PROSITE" id="PS51186">
    <property type="entry name" value="GNAT"/>
    <property type="match status" value="1"/>
</dbReference>
<proteinExistence type="inferred from homology"/>
<dbReference type="NCBIfam" id="TIGR01575">
    <property type="entry name" value="rimI"/>
    <property type="match status" value="1"/>
</dbReference>
<dbReference type="InterPro" id="IPR050680">
    <property type="entry name" value="YpeA/RimI_acetyltransf"/>
</dbReference>
<dbReference type="RefSeq" id="WP_353474983.1">
    <property type="nucleotide sequence ID" value="NZ_CP123385.1"/>
</dbReference>
<evidence type="ECO:0000313" key="7">
    <source>
        <dbReference type="EMBL" id="XCC96117.1"/>
    </source>
</evidence>
<dbReference type="PANTHER" id="PTHR43420:SF44">
    <property type="entry name" value="ACETYLTRANSFERASE YPEA"/>
    <property type="match status" value="1"/>
</dbReference>
<dbReference type="GO" id="GO:0008999">
    <property type="term" value="F:protein-N-terminal-alanine acetyltransferase activity"/>
    <property type="evidence" value="ECO:0007669"/>
    <property type="project" value="UniProtKB-EC"/>
</dbReference>
<evidence type="ECO:0000256" key="1">
    <source>
        <dbReference type="ARBA" id="ARBA00005395"/>
    </source>
</evidence>
<dbReference type="CDD" id="cd04301">
    <property type="entry name" value="NAT_SF"/>
    <property type="match status" value="1"/>
</dbReference>
<sequence>MSLSAADLAAIAARAYVHMEPWSARAFEGTLAQPSSLLVSAQGGFVLGRVVLDEAEILALATDPAQQRRGVGRALLAMFEAEAAARGAAQVFLEVAAANQPAIGFYEACGYTTSGRRKGYYRHADGSRDDALLMCRALT</sequence>
<evidence type="ECO:0000256" key="3">
    <source>
        <dbReference type="ARBA" id="ARBA00022679"/>
    </source>
</evidence>
<protein>
    <recommendedName>
        <fullName evidence="5">[Ribosomal protein bS18]-alanine N-acetyltransferase</fullName>
        <ecNumber evidence="5">2.3.1.266</ecNumber>
    </recommendedName>
</protein>
<keyword evidence="7" id="KW-0689">Ribosomal protein</keyword>
<dbReference type="GO" id="GO:0005737">
    <property type="term" value="C:cytoplasm"/>
    <property type="evidence" value="ECO:0007669"/>
    <property type="project" value="UniProtKB-SubCell"/>
</dbReference>
<dbReference type="PANTHER" id="PTHR43420">
    <property type="entry name" value="ACETYLTRANSFERASE"/>
    <property type="match status" value="1"/>
</dbReference>
<dbReference type="SUPFAM" id="SSF55729">
    <property type="entry name" value="Acyl-CoA N-acyltransferases (Nat)"/>
    <property type="match status" value="1"/>
</dbReference>
<comment type="function">
    <text evidence="5">Acetylates the N-terminal alanine of ribosomal protein bS18.</text>
</comment>
<gene>
    <name evidence="7" type="primary">rimI</name>
    <name evidence="7" type="ORF">PVT71_15575</name>
</gene>